<dbReference type="GO" id="GO:0005813">
    <property type="term" value="C:centrosome"/>
    <property type="evidence" value="ECO:0007669"/>
    <property type="project" value="UniProtKB-SubCell"/>
</dbReference>
<evidence type="ECO:0000256" key="6">
    <source>
        <dbReference type="SAM" id="MobiDB-lite"/>
    </source>
</evidence>
<keyword evidence="3 5" id="KW-0175">Coiled coil</keyword>
<comment type="subcellular location">
    <subcellularLocation>
        <location evidence="1">Cytoplasm</location>
        <location evidence="1">Cytoskeleton</location>
        <location evidence="1">Microtubule organizing center</location>
        <location evidence="1">Centrosome</location>
    </subcellularLocation>
</comment>
<dbReference type="GO" id="GO:0060090">
    <property type="term" value="F:molecular adaptor activity"/>
    <property type="evidence" value="ECO:0007669"/>
    <property type="project" value="InterPro"/>
</dbReference>
<evidence type="ECO:0000256" key="3">
    <source>
        <dbReference type="ARBA" id="ARBA00023054"/>
    </source>
</evidence>
<reference evidence="7" key="2">
    <citation type="submission" date="2014-03" db="EMBL/GenBank/DDBJ databases">
        <authorList>
            <person name="Genoscope - CEA"/>
        </authorList>
    </citation>
    <scope>NUCLEOTIDE SEQUENCE</scope>
</reference>
<dbReference type="STRING" id="8022.A0A060WTH9"/>
<dbReference type="PANTHER" id="PTHR44981:SF1">
    <property type="entry name" value="A-KINASE ANCHOR PROTEIN 9"/>
    <property type="match status" value="1"/>
</dbReference>
<evidence type="ECO:0000256" key="2">
    <source>
        <dbReference type="ARBA" id="ARBA00022490"/>
    </source>
</evidence>
<dbReference type="Proteomes" id="UP000193380">
    <property type="component" value="Unassembled WGS sequence"/>
</dbReference>
<feature type="region of interest" description="Disordered" evidence="6">
    <location>
        <begin position="20"/>
        <end position="53"/>
    </location>
</feature>
<dbReference type="InterPro" id="IPR028745">
    <property type="entry name" value="AKAP9/Pericentrin"/>
</dbReference>
<dbReference type="PANTHER" id="PTHR44981">
    <property type="entry name" value="PERICENTRIN-LIKE PROTEIN, ISOFORM F"/>
    <property type="match status" value="1"/>
</dbReference>
<evidence type="ECO:0000256" key="5">
    <source>
        <dbReference type="SAM" id="Coils"/>
    </source>
</evidence>
<dbReference type="PaxDb" id="8022-A0A060WTH9"/>
<dbReference type="EMBL" id="FR904603">
    <property type="protein sequence ID" value="CDQ67905.1"/>
    <property type="molecule type" value="Genomic_DNA"/>
</dbReference>
<name>A0A060WTH9_ONCMY</name>
<evidence type="ECO:0000313" key="7">
    <source>
        <dbReference type="EMBL" id="CDQ67905.1"/>
    </source>
</evidence>
<organism evidence="7 8">
    <name type="scientific">Oncorhynchus mykiss</name>
    <name type="common">Rainbow trout</name>
    <name type="synonym">Salmo gairdneri</name>
    <dbReference type="NCBI Taxonomy" id="8022"/>
    <lineage>
        <taxon>Eukaryota</taxon>
        <taxon>Metazoa</taxon>
        <taxon>Chordata</taxon>
        <taxon>Craniata</taxon>
        <taxon>Vertebrata</taxon>
        <taxon>Euteleostomi</taxon>
        <taxon>Actinopterygii</taxon>
        <taxon>Neopterygii</taxon>
        <taxon>Teleostei</taxon>
        <taxon>Protacanthopterygii</taxon>
        <taxon>Salmoniformes</taxon>
        <taxon>Salmonidae</taxon>
        <taxon>Salmoninae</taxon>
        <taxon>Oncorhynchus</taxon>
    </lineage>
</organism>
<proteinExistence type="predicted"/>
<dbReference type="GO" id="GO:0007165">
    <property type="term" value="P:signal transduction"/>
    <property type="evidence" value="ECO:0007669"/>
    <property type="project" value="InterPro"/>
</dbReference>
<feature type="coiled-coil region" evidence="5">
    <location>
        <begin position="256"/>
        <end position="439"/>
    </location>
</feature>
<sequence>MTGLLSFFSLLPVHPLKKRVEEEGEKDEEVRRKRAMGGNISSQDREDDSSCPDHQVITTERNLLRKANESLRQVLSDVLKTTAAAEETIGCHVEGLLVSPSSSQRPTWQRAAGEPFRPATGAAEDASTTESCQGSETGAGDVSVWSGETEMDEDLELSQQMMTDCHILLPGAELQLENEEYLMNISSRLQAAVEKLLVAITETTNQLEHAQITQTELMRESFHHNQEIGDLLRRQEDLQERLGEEGRAREQLALELHRAEGLIDGYTGERAALEEELRQKEELQLSLEQELQVTSSRLHELEQERLQMQEEREILSRQQDAMREHAGPRELHLLEETEKLMAEKVEVQRQAEKESLGLLHQVKTLEAELEEQVNRVIELEHARKTETGDLLQQIQALEKQLEKNRRFLDEQAIDREHERDVFQQEILKLEQQLKNSQKQQPGSEQRSREVTIQFRNGPSIEPCGTPQSVSPSFCSVTMGKAVM</sequence>
<accession>A0A060WTH9</accession>
<keyword evidence="2" id="KW-0963">Cytoplasm</keyword>
<gene>
    <name evidence="7" type="ORF">GSONMT00044411001</name>
</gene>
<evidence type="ECO:0000256" key="1">
    <source>
        <dbReference type="ARBA" id="ARBA00004300"/>
    </source>
</evidence>
<evidence type="ECO:0000256" key="4">
    <source>
        <dbReference type="ARBA" id="ARBA00023212"/>
    </source>
</evidence>
<keyword evidence="4" id="KW-0206">Cytoskeleton</keyword>
<protein>
    <submittedName>
        <fullName evidence="7">Uncharacterized protein</fullName>
    </submittedName>
</protein>
<dbReference type="AlphaFoldDB" id="A0A060WTH9"/>
<feature type="compositionally biased region" description="Polar residues" evidence="6">
    <location>
        <begin position="126"/>
        <end position="136"/>
    </location>
</feature>
<reference evidence="7" key="1">
    <citation type="journal article" date="2014" name="Nat. Commun.">
        <title>The rainbow trout genome provides novel insights into evolution after whole-genome duplication in vertebrates.</title>
        <authorList>
            <person name="Berthelot C."/>
            <person name="Brunet F."/>
            <person name="Chalopin D."/>
            <person name="Juanchich A."/>
            <person name="Bernard M."/>
            <person name="Noel B."/>
            <person name="Bento P."/>
            <person name="Da Silva C."/>
            <person name="Labadie K."/>
            <person name="Alberti A."/>
            <person name="Aury J.M."/>
            <person name="Louis A."/>
            <person name="Dehais P."/>
            <person name="Bardou P."/>
            <person name="Montfort J."/>
            <person name="Klopp C."/>
            <person name="Cabau C."/>
            <person name="Gaspin C."/>
            <person name="Thorgaard G.H."/>
            <person name="Boussaha M."/>
            <person name="Quillet E."/>
            <person name="Guyomard R."/>
            <person name="Galiana D."/>
            <person name="Bobe J."/>
            <person name="Volff J.N."/>
            <person name="Genet C."/>
            <person name="Wincker P."/>
            <person name="Jaillon O."/>
            <person name="Roest Crollius H."/>
            <person name="Guiguen Y."/>
        </authorList>
    </citation>
    <scope>NUCLEOTIDE SEQUENCE [LARGE SCALE GENOMIC DNA]</scope>
</reference>
<evidence type="ECO:0000313" key="8">
    <source>
        <dbReference type="Proteomes" id="UP000193380"/>
    </source>
</evidence>
<feature type="region of interest" description="Disordered" evidence="6">
    <location>
        <begin position="100"/>
        <end position="143"/>
    </location>
</feature>